<dbReference type="InterPro" id="IPR036961">
    <property type="entry name" value="Kinesin_motor_dom_sf"/>
</dbReference>
<feature type="compositionally biased region" description="Polar residues" evidence="12">
    <location>
        <begin position="1663"/>
        <end position="1674"/>
    </location>
</feature>
<dbReference type="FunFam" id="3.40.850.10:FF:000034">
    <property type="entry name" value="Kinesin family member 15"/>
    <property type="match status" value="1"/>
</dbReference>
<feature type="compositionally biased region" description="Polar residues" evidence="12">
    <location>
        <begin position="1686"/>
        <end position="1696"/>
    </location>
</feature>
<evidence type="ECO:0000313" key="14">
    <source>
        <dbReference type="EnsemblProtists" id="HpaP812757"/>
    </source>
</evidence>
<protein>
    <recommendedName>
        <fullName evidence="13">Kinesin motor domain-containing protein</fullName>
    </recommendedName>
</protein>
<sequence>MDDDTNVKVFCRVRPPNERERLGVSSTVASSSSTCLTACSSGSSASYVKKCVTVPASDPAQQTLLLHSKHVGAKTFTFDRVFGEDASQNDVFEVIGAPITQACLDGYNGTIFAYGQTGSGKTFTMQGAEDVIINADATTRTSQELSLRGLVPRVFDYLFDNVVATDKRAHVQHTFACSFLEIYNERVYDLLDRGSAKDAAGLQLRENGRKGVHVEGLIESEVANSMEAAELMTIGTQNRRVGQTSMNRESSRSHSVFILQLQSREVSPQGTKIRTSRFNLVDLAGSERQRNTDAVGERLKEAGNINKSLSALGNVILRLSEQSVSKHRHVHYRDSKLTFLLKDSLGGNSKTFVIATISPAEESAFETLSTLKFAQRAKMIQNSAVVNEDSVGSTVTLQDEIQRLRRQLQQAHQQLARGVPQSRSLVEKGSASAEVALNGDAATASSQLQGLCDPAVDARFRELEESFARTAENNGKLQRSCEHLQLRNENFLALSTKLKQNVAQLKMMLRLRGIGGTGVDENKPSADAMEWRMKYEEMEQRVVVLQDELQRCEVKDAGDMGKASSEVENMNIMILALTKQLAFVLRDKHDLQDRLLHNKAHNDESMEGFSFKEAVDFSVRLEEALKQQANEHQTKLDLVSSVNACLEEKAAEASLQLLQMKELERAWSIQVHDLERQLADSGAALRFAEQAQSVTVKELVEEKARAEKMETQFERACEGIQFESGTALADAATTNRSLERSKELLEHQLTAIITDLEQREHQIEKAESEFAQLKVELMQLKESHQRTVSELGKARVELDECSLEAGHLRAKVSDHEDVINELKRTAAVSTEEKIVLEGKLEELNDFIKQLQENAGIAAQQHTETIGSLKRQAQEHEYVLVEDYSEKLRVRGEQYQHLHADLDDRIVKTREAVRLHSSALEEKDLALTALKQQSDDQIQNFELALEGVRHELHKSLADVSKLSEEKVKLESDRASAAQAFGELQEAAKKLDSENNNKASEIQSLSQRLEDSLVKAQKLDDQKVELQEKCELQYTRLSDSEETIEKLTREVGQLQQQIIIEDVDNLRKQLVSAKEDCCRAAATHSQQLIELTAHAKRNEELQQELVQSKSAVHDMTNSLEEALKKTRDAEGVASRQREEMTLYKETHSTLRDELKNLELDRLKLTDALKIEQEAKQDVENALAEARVAWMSEKSQLTQRSQESVLAVEKRVDEMRLRADSLSALKRELEQESKSLKVLVAEQKRTLQQLEDQVADRDSRICVLESSAAHSVVTQDKLAGNIAELQDMVHNLERQLLEHQNLKSKQEAELAEKTTAVSDRDGLITALKDRTRNDKMAWDLKTREYEDELGSTRVQVQALEQLVTEKATALAKAEESFLAHKHSLQQKVEEKEKLLAQQTERLMQEIKQLRATVEQKDGQIELATASAAEFEKRLALDDKSVSVNDPHVATKKLESGDELAMQEITSAEAKAMFDGKEQKHERDSSCTEHDFSGEHVPSVRKVLAAQQVVAESVGSAERAMDAAKAKTALHQVKRKHLAETMKLQREIQSLTKKVETVSKENEKLIGHHNSRQKIHHHVKVKEENNRLLDQIRLLTDDKLKLQRSLEKLRTMLKEKENIVSSTPPALSPILNVPSSGPLQAKKVKRPSPGSAPSTTAVSPAKVSTKLAMQSRPTSRSASPGPPKKRVKAPSSSSGPSWQR</sequence>
<evidence type="ECO:0000256" key="1">
    <source>
        <dbReference type="ARBA" id="ARBA00004186"/>
    </source>
</evidence>
<keyword evidence="7 10" id="KW-0505">Motor protein</keyword>
<dbReference type="SMART" id="SM00129">
    <property type="entry name" value="KISc"/>
    <property type="match status" value="1"/>
</dbReference>
<dbReference type="InterPro" id="IPR019821">
    <property type="entry name" value="Kinesin_motor_CS"/>
</dbReference>
<feature type="coiled-coil region" evidence="11">
    <location>
        <begin position="833"/>
        <end position="860"/>
    </location>
</feature>
<dbReference type="EMBL" id="JH598089">
    <property type="status" value="NOT_ANNOTATED_CDS"/>
    <property type="molecule type" value="Genomic_DNA"/>
</dbReference>
<keyword evidence="8" id="KW-0206">Cytoskeleton</keyword>
<dbReference type="GO" id="GO:0005813">
    <property type="term" value="C:centrosome"/>
    <property type="evidence" value="ECO:0007669"/>
    <property type="project" value="UniProtKB-ARBA"/>
</dbReference>
<dbReference type="GO" id="GO:0000278">
    <property type="term" value="P:mitotic cell cycle"/>
    <property type="evidence" value="ECO:0007669"/>
    <property type="project" value="UniProtKB-ARBA"/>
</dbReference>
<evidence type="ECO:0000256" key="11">
    <source>
        <dbReference type="SAM" id="Coils"/>
    </source>
</evidence>
<dbReference type="InterPro" id="IPR027417">
    <property type="entry name" value="P-loop_NTPase"/>
</dbReference>
<comment type="subcellular location">
    <subcellularLocation>
        <location evidence="1">Cytoplasm</location>
        <location evidence="1">Cytoskeleton</location>
        <location evidence="1">Spindle</location>
    </subcellularLocation>
</comment>
<dbReference type="PRINTS" id="PR00380">
    <property type="entry name" value="KINESINHEAVY"/>
</dbReference>
<proteinExistence type="inferred from homology"/>
<evidence type="ECO:0000256" key="12">
    <source>
        <dbReference type="SAM" id="MobiDB-lite"/>
    </source>
</evidence>
<evidence type="ECO:0000256" key="5">
    <source>
        <dbReference type="ARBA" id="ARBA00022840"/>
    </source>
</evidence>
<evidence type="ECO:0000256" key="6">
    <source>
        <dbReference type="ARBA" id="ARBA00023054"/>
    </source>
</evidence>
<evidence type="ECO:0000256" key="7">
    <source>
        <dbReference type="ARBA" id="ARBA00023175"/>
    </source>
</evidence>
<dbReference type="GO" id="GO:0008017">
    <property type="term" value="F:microtubule binding"/>
    <property type="evidence" value="ECO:0007669"/>
    <property type="project" value="InterPro"/>
</dbReference>
<evidence type="ECO:0000313" key="15">
    <source>
        <dbReference type="Proteomes" id="UP000011713"/>
    </source>
</evidence>
<dbReference type="InterPro" id="IPR044986">
    <property type="entry name" value="KIF15/KIN-12"/>
</dbReference>
<keyword evidence="15" id="KW-1185">Reference proteome</keyword>
<keyword evidence="2" id="KW-0963">Cytoplasm</keyword>
<feature type="coiled-coil region" evidence="11">
    <location>
        <begin position="1353"/>
        <end position="1416"/>
    </location>
</feature>
<dbReference type="GO" id="GO:0005874">
    <property type="term" value="C:microtubule"/>
    <property type="evidence" value="ECO:0007669"/>
    <property type="project" value="UniProtKB-KW"/>
</dbReference>
<dbReference type="eggNOG" id="KOG4280">
    <property type="taxonomic scope" value="Eukaryota"/>
</dbReference>
<dbReference type="PANTHER" id="PTHR37739:SF8">
    <property type="entry name" value="KINESIN-LIKE PROTEIN KIN-12D"/>
    <property type="match status" value="1"/>
</dbReference>
<feature type="coiled-coil region" evidence="11">
    <location>
        <begin position="958"/>
        <end position="1055"/>
    </location>
</feature>
<evidence type="ECO:0000259" key="13">
    <source>
        <dbReference type="PROSITE" id="PS50067"/>
    </source>
</evidence>
<evidence type="ECO:0000256" key="9">
    <source>
        <dbReference type="ARBA" id="ARBA00034488"/>
    </source>
</evidence>
<dbReference type="PANTHER" id="PTHR37739">
    <property type="entry name" value="KINESIN-LIKE PROTEIN KIN-12D"/>
    <property type="match status" value="1"/>
</dbReference>
<dbReference type="SUPFAM" id="SSF52540">
    <property type="entry name" value="P-loop containing nucleoside triphosphate hydrolases"/>
    <property type="match status" value="1"/>
</dbReference>
<evidence type="ECO:0000256" key="8">
    <source>
        <dbReference type="ARBA" id="ARBA00023212"/>
    </source>
</evidence>
<feature type="binding site" evidence="10">
    <location>
        <begin position="115"/>
        <end position="122"/>
    </location>
    <ligand>
        <name>ATP</name>
        <dbReference type="ChEBI" id="CHEBI:30616"/>
    </ligand>
</feature>
<dbReference type="EnsemblProtists" id="HpaT812757">
    <property type="protein sequence ID" value="HpaP812757"/>
    <property type="gene ID" value="HpaG812757"/>
</dbReference>
<feature type="coiled-coil region" evidence="11">
    <location>
        <begin position="528"/>
        <end position="555"/>
    </location>
</feature>
<keyword evidence="3" id="KW-0493">Microtubule</keyword>
<comment type="similarity">
    <text evidence="9">Belongs to the TRAFAC class myosin-kinesin ATPase superfamily. Kinesin family. KIN-12 subfamily.</text>
</comment>
<dbReference type="Proteomes" id="UP000011713">
    <property type="component" value="Unassembled WGS sequence"/>
</dbReference>
<evidence type="ECO:0000256" key="3">
    <source>
        <dbReference type="ARBA" id="ARBA00022701"/>
    </source>
</evidence>
<dbReference type="PROSITE" id="PS50067">
    <property type="entry name" value="KINESIN_MOTOR_2"/>
    <property type="match status" value="1"/>
</dbReference>
<dbReference type="InParanoid" id="M4C129"/>
<organism evidence="14 15">
    <name type="scientific">Hyaloperonospora arabidopsidis (strain Emoy2)</name>
    <name type="common">Downy mildew agent</name>
    <name type="synonym">Peronospora arabidopsidis</name>
    <dbReference type="NCBI Taxonomy" id="559515"/>
    <lineage>
        <taxon>Eukaryota</taxon>
        <taxon>Sar</taxon>
        <taxon>Stramenopiles</taxon>
        <taxon>Oomycota</taxon>
        <taxon>Peronosporomycetes</taxon>
        <taxon>Peronosporales</taxon>
        <taxon>Peronosporaceae</taxon>
        <taxon>Hyaloperonospora</taxon>
    </lineage>
</organism>
<feature type="region of interest" description="Disordered" evidence="12">
    <location>
        <begin position="1612"/>
        <end position="1696"/>
    </location>
</feature>
<feature type="coiled-coil region" evidence="11">
    <location>
        <begin position="1089"/>
        <end position="1306"/>
    </location>
</feature>
<evidence type="ECO:0000256" key="4">
    <source>
        <dbReference type="ARBA" id="ARBA00022741"/>
    </source>
</evidence>
<dbReference type="VEuPathDB" id="FungiDB:HpaG812757"/>
<evidence type="ECO:0000256" key="2">
    <source>
        <dbReference type="ARBA" id="ARBA00022490"/>
    </source>
</evidence>
<feature type="domain" description="Kinesin motor" evidence="13">
    <location>
        <begin position="6"/>
        <end position="380"/>
    </location>
</feature>
<keyword evidence="6 11" id="KW-0175">Coiled coil</keyword>
<reference evidence="14" key="2">
    <citation type="submission" date="2015-06" db="UniProtKB">
        <authorList>
            <consortium name="EnsemblProtists"/>
        </authorList>
    </citation>
    <scope>IDENTIFICATION</scope>
    <source>
        <strain evidence="14">Emoy2</strain>
    </source>
</reference>
<dbReference type="CDD" id="cd00106">
    <property type="entry name" value="KISc"/>
    <property type="match status" value="1"/>
</dbReference>
<keyword evidence="5 10" id="KW-0067">ATP-binding</keyword>
<accession>M4C129</accession>
<dbReference type="GO" id="GO:0007018">
    <property type="term" value="P:microtubule-based movement"/>
    <property type="evidence" value="ECO:0007669"/>
    <property type="project" value="InterPro"/>
</dbReference>
<name>M4C129_HYAAE</name>
<dbReference type="GO" id="GO:0005829">
    <property type="term" value="C:cytosol"/>
    <property type="evidence" value="ECO:0007669"/>
    <property type="project" value="UniProtKB-ARBA"/>
</dbReference>
<dbReference type="Pfam" id="PF00225">
    <property type="entry name" value="Kinesin"/>
    <property type="match status" value="1"/>
</dbReference>
<feature type="coiled-coil region" evidence="11">
    <location>
        <begin position="643"/>
        <end position="783"/>
    </location>
</feature>
<dbReference type="OMA" id="WSLKATY"/>
<dbReference type="GO" id="GO:0005524">
    <property type="term" value="F:ATP binding"/>
    <property type="evidence" value="ECO:0007669"/>
    <property type="project" value="UniProtKB-UniRule"/>
</dbReference>
<dbReference type="GO" id="GO:0005819">
    <property type="term" value="C:spindle"/>
    <property type="evidence" value="ECO:0007669"/>
    <property type="project" value="UniProtKB-SubCell"/>
</dbReference>
<dbReference type="Gene3D" id="3.40.850.10">
    <property type="entry name" value="Kinesin motor domain"/>
    <property type="match status" value="1"/>
</dbReference>
<dbReference type="PROSITE" id="PS00411">
    <property type="entry name" value="KINESIN_MOTOR_1"/>
    <property type="match status" value="1"/>
</dbReference>
<evidence type="ECO:0000256" key="10">
    <source>
        <dbReference type="PROSITE-ProRule" id="PRU00283"/>
    </source>
</evidence>
<dbReference type="GO" id="GO:0003777">
    <property type="term" value="F:microtubule motor activity"/>
    <property type="evidence" value="ECO:0007669"/>
    <property type="project" value="InterPro"/>
</dbReference>
<dbReference type="STRING" id="559515.M4C129"/>
<dbReference type="HOGENOM" id="CLU_001403_0_0_1"/>
<keyword evidence="4 10" id="KW-0547">Nucleotide-binding</keyword>
<dbReference type="InterPro" id="IPR001752">
    <property type="entry name" value="Kinesin_motor_dom"/>
</dbReference>
<reference evidence="15" key="1">
    <citation type="journal article" date="2010" name="Science">
        <title>Signatures of adaptation to obligate biotrophy in the Hyaloperonospora arabidopsidis genome.</title>
        <authorList>
            <person name="Baxter L."/>
            <person name="Tripathy S."/>
            <person name="Ishaque N."/>
            <person name="Boot N."/>
            <person name="Cabral A."/>
            <person name="Kemen E."/>
            <person name="Thines M."/>
            <person name="Ah-Fong A."/>
            <person name="Anderson R."/>
            <person name="Badejoko W."/>
            <person name="Bittner-Eddy P."/>
            <person name="Boore J.L."/>
            <person name="Chibucos M.C."/>
            <person name="Coates M."/>
            <person name="Dehal P."/>
            <person name="Delehaunty K."/>
            <person name="Dong S."/>
            <person name="Downton P."/>
            <person name="Dumas B."/>
            <person name="Fabro G."/>
            <person name="Fronick C."/>
            <person name="Fuerstenberg S.I."/>
            <person name="Fulton L."/>
            <person name="Gaulin E."/>
            <person name="Govers F."/>
            <person name="Hughes L."/>
            <person name="Humphray S."/>
            <person name="Jiang R.H."/>
            <person name="Judelson H."/>
            <person name="Kamoun S."/>
            <person name="Kyung K."/>
            <person name="Meijer H."/>
            <person name="Minx P."/>
            <person name="Morris P."/>
            <person name="Nelson J."/>
            <person name="Phuntumart V."/>
            <person name="Qutob D."/>
            <person name="Rehmany A."/>
            <person name="Rougon-Cardoso A."/>
            <person name="Ryden P."/>
            <person name="Torto-Alalibo T."/>
            <person name="Studholme D."/>
            <person name="Wang Y."/>
            <person name="Win J."/>
            <person name="Wood J."/>
            <person name="Clifton S.W."/>
            <person name="Rogers J."/>
            <person name="Van den Ackerveken G."/>
            <person name="Jones J.D."/>
            <person name="McDowell J.M."/>
            <person name="Beynon J."/>
            <person name="Tyler B.M."/>
        </authorList>
    </citation>
    <scope>NUCLEOTIDE SEQUENCE [LARGE SCALE GENOMIC DNA]</scope>
    <source>
        <strain evidence="15">Emoy2</strain>
    </source>
</reference>